<dbReference type="InterPro" id="IPR036380">
    <property type="entry name" value="Isochorismatase-like_sf"/>
</dbReference>
<feature type="domain" description="Isochorismatase-like" evidence="2">
    <location>
        <begin position="5"/>
        <end position="185"/>
    </location>
</feature>
<dbReference type="PANTHER" id="PTHR43540:SF1">
    <property type="entry name" value="ISOCHORISMATASE HYDROLASE"/>
    <property type="match status" value="1"/>
</dbReference>
<reference evidence="3 4" key="1">
    <citation type="submission" date="2016-10" db="EMBL/GenBank/DDBJ databases">
        <authorList>
            <person name="de Groot N.N."/>
        </authorList>
    </citation>
    <scope>NUCLEOTIDE SEQUENCE [LARGE SCALE GENOMIC DNA]</scope>
    <source>
        <strain evidence="3 4">JCM 21544</strain>
    </source>
</reference>
<dbReference type="CDD" id="cd00431">
    <property type="entry name" value="cysteine_hydrolases"/>
    <property type="match status" value="1"/>
</dbReference>
<organism evidence="3 4">
    <name type="scientific">Pseudomonas indica</name>
    <dbReference type="NCBI Taxonomy" id="137658"/>
    <lineage>
        <taxon>Bacteria</taxon>
        <taxon>Pseudomonadati</taxon>
        <taxon>Pseudomonadota</taxon>
        <taxon>Gammaproteobacteria</taxon>
        <taxon>Pseudomonadales</taxon>
        <taxon>Pseudomonadaceae</taxon>
        <taxon>Pseudomonas</taxon>
    </lineage>
</organism>
<dbReference type="PANTHER" id="PTHR43540">
    <property type="entry name" value="PEROXYUREIDOACRYLATE/UREIDOACRYLATE AMIDOHYDROLASE-RELATED"/>
    <property type="match status" value="1"/>
</dbReference>
<evidence type="ECO:0000313" key="4">
    <source>
        <dbReference type="Proteomes" id="UP000198706"/>
    </source>
</evidence>
<gene>
    <name evidence="3" type="ORF">SAMN05216186_102324</name>
</gene>
<evidence type="ECO:0000259" key="2">
    <source>
        <dbReference type="Pfam" id="PF00857"/>
    </source>
</evidence>
<dbReference type="RefSeq" id="WP_084334807.1">
    <property type="nucleotide sequence ID" value="NZ_FNFD01000002.1"/>
</dbReference>
<dbReference type="Pfam" id="PF00857">
    <property type="entry name" value="Isochorismatase"/>
    <property type="match status" value="1"/>
</dbReference>
<keyword evidence="4" id="KW-1185">Reference proteome</keyword>
<keyword evidence="1" id="KW-0378">Hydrolase</keyword>
<name>A0A1G8VQQ7_9PSED</name>
<dbReference type="OrthoDB" id="9807387at2"/>
<accession>A0A1G8VQQ7</accession>
<dbReference type="Gene3D" id="3.40.50.850">
    <property type="entry name" value="Isochorismatase-like"/>
    <property type="match status" value="1"/>
</dbReference>
<proteinExistence type="predicted"/>
<protein>
    <submittedName>
        <fullName evidence="3">Nicotinamidase-related amidase</fullName>
    </submittedName>
</protein>
<dbReference type="InterPro" id="IPR050272">
    <property type="entry name" value="Isochorismatase-like_hydrls"/>
</dbReference>
<evidence type="ECO:0000256" key="1">
    <source>
        <dbReference type="ARBA" id="ARBA00022801"/>
    </source>
</evidence>
<dbReference type="SUPFAM" id="SSF52499">
    <property type="entry name" value="Isochorismatase-like hydrolases"/>
    <property type="match status" value="1"/>
</dbReference>
<dbReference type="AlphaFoldDB" id="A0A1G8VQQ7"/>
<dbReference type="STRING" id="137658.SAMN05216186_102324"/>
<dbReference type="GO" id="GO:0016787">
    <property type="term" value="F:hydrolase activity"/>
    <property type="evidence" value="ECO:0007669"/>
    <property type="project" value="UniProtKB-KW"/>
</dbReference>
<dbReference type="EMBL" id="FNFD01000002">
    <property type="protein sequence ID" value="SDJ68401.1"/>
    <property type="molecule type" value="Genomic_DNA"/>
</dbReference>
<dbReference type="InterPro" id="IPR000868">
    <property type="entry name" value="Isochorismatase-like_dom"/>
</dbReference>
<dbReference type="Proteomes" id="UP000198706">
    <property type="component" value="Unassembled WGS sequence"/>
</dbReference>
<evidence type="ECO:0000313" key="3">
    <source>
        <dbReference type="EMBL" id="SDJ68401.1"/>
    </source>
</evidence>
<sequence>MHTAFIGLDYIVDIMHPNGKIARAASQASERDVVGKANRVLAIARERDWLRVLVKVGFALSYLDQPKASPMFGKAHEVGALALGAKGTEFHPQLDVGNDCLVVIKPRVSGFYGTSLDAILRANHIQRLVIAGVSSTWAVQSTVRDGHDRDYEVIVVEDACAAASEEEHDASMQMLGTIARVVTSEALVELM</sequence>